<protein>
    <submittedName>
        <fullName evidence="1">Uncharacterized protein</fullName>
    </submittedName>
</protein>
<accession>A0AAV3A9R7</accession>
<dbReference type="EMBL" id="DYDO01000004">
    <property type="protein sequence ID" value="DBA26096.1"/>
    <property type="molecule type" value="Genomic_DNA"/>
</dbReference>
<keyword evidence="2" id="KW-1185">Reference proteome</keyword>
<evidence type="ECO:0000313" key="2">
    <source>
        <dbReference type="Proteomes" id="UP001181693"/>
    </source>
</evidence>
<reference evidence="1" key="1">
    <citation type="thesis" date="2020" institute="ProQuest LLC" country="789 East Eisenhower Parkway, Ann Arbor, MI, USA">
        <title>Comparative Genomics and Chromosome Evolution.</title>
        <authorList>
            <person name="Mudd A.B."/>
        </authorList>
    </citation>
    <scope>NUCLEOTIDE SEQUENCE</scope>
    <source>
        <strain evidence="1">1538</strain>
        <tissue evidence="1">Blood</tissue>
    </source>
</reference>
<comment type="caution">
    <text evidence="1">The sequence shown here is derived from an EMBL/GenBank/DDBJ whole genome shotgun (WGS) entry which is preliminary data.</text>
</comment>
<name>A0AAV3A9R7_PYXAD</name>
<proteinExistence type="predicted"/>
<gene>
    <name evidence="1" type="ORF">GDO54_010395</name>
</gene>
<dbReference type="Proteomes" id="UP001181693">
    <property type="component" value="Unassembled WGS sequence"/>
</dbReference>
<sequence>MHSTIIKNNLNPIPKLVFKDIKSPIDQRTDQFPFIQSTTKSVTLNIYAAVSHCADFPAVECPTDKGYLLSEFGAQIMHYNARK</sequence>
<organism evidence="1 2">
    <name type="scientific">Pyxicephalus adspersus</name>
    <name type="common">African bullfrog</name>
    <dbReference type="NCBI Taxonomy" id="30357"/>
    <lineage>
        <taxon>Eukaryota</taxon>
        <taxon>Metazoa</taxon>
        <taxon>Chordata</taxon>
        <taxon>Craniata</taxon>
        <taxon>Vertebrata</taxon>
        <taxon>Euteleostomi</taxon>
        <taxon>Amphibia</taxon>
        <taxon>Batrachia</taxon>
        <taxon>Anura</taxon>
        <taxon>Neobatrachia</taxon>
        <taxon>Ranoidea</taxon>
        <taxon>Pyxicephalidae</taxon>
        <taxon>Pyxicephalinae</taxon>
        <taxon>Pyxicephalus</taxon>
    </lineage>
</organism>
<dbReference type="AlphaFoldDB" id="A0AAV3A9R7"/>
<evidence type="ECO:0000313" key="1">
    <source>
        <dbReference type="EMBL" id="DBA26096.1"/>
    </source>
</evidence>